<keyword evidence="4" id="KW-1185">Reference proteome</keyword>
<accession>A0A1T5IGC5</accession>
<gene>
    <name evidence="3" type="ORF">SAMN06309945_0426</name>
</gene>
<feature type="region of interest" description="Disordered" evidence="1">
    <location>
        <begin position="40"/>
        <end position="108"/>
    </location>
</feature>
<dbReference type="EMBL" id="FUZP01000001">
    <property type="protein sequence ID" value="SKC38246.1"/>
    <property type="molecule type" value="Genomic_DNA"/>
</dbReference>
<evidence type="ECO:0000313" key="4">
    <source>
        <dbReference type="Proteomes" id="UP000190857"/>
    </source>
</evidence>
<dbReference type="InterPro" id="IPR013785">
    <property type="entry name" value="Aldolase_TIM"/>
</dbReference>
<organism evidence="3 4">
    <name type="scientific">Okibacterium fritillariae</name>
    <dbReference type="NCBI Taxonomy" id="123320"/>
    <lineage>
        <taxon>Bacteria</taxon>
        <taxon>Bacillati</taxon>
        <taxon>Actinomycetota</taxon>
        <taxon>Actinomycetes</taxon>
        <taxon>Micrococcales</taxon>
        <taxon>Microbacteriaceae</taxon>
        <taxon>Okibacterium</taxon>
    </lineage>
</organism>
<feature type="domain" description="Glycoside-hydrolase family GH114 TIM-barrel" evidence="2">
    <location>
        <begin position="143"/>
        <end position="342"/>
    </location>
</feature>
<sequence length="361" mass="37187">MPRIRRPLSPRLGTALVIGAVAAIALAGFATTHVAPSASQLATSSGTPSVSATAQAAPGPGALDDGPEADGTSGRPAASGAGNEPLAAGGTGPTPSPTAARPASESDEALAAGITPFPESPVADYQVGVTYDPAPGVNLVVRTATAFPEHGLYNVCAVNAFQTQRADVDFWLSNNRDLLLWDASGAPLADPDAPGEYILDISTSAKRGRIAEIQTRELRACVARGFQAVELDNLDSYTRSGGAFDLGAASAFAALLTAKAHALGMPIGQKNTPELGWAGSDEIGFDFAVAEDCIADQNCSAFTDVYGTRVIGLEYTDRTADFALVCNDPRRPSSTLLRDRALRGPGTPGYTAERCTTWPAL</sequence>
<dbReference type="RefSeq" id="WP_200811468.1">
    <property type="nucleotide sequence ID" value="NZ_FUZP01000001.1"/>
</dbReference>
<dbReference type="InterPro" id="IPR004352">
    <property type="entry name" value="GH114_TIM-barrel"/>
</dbReference>
<reference evidence="3 4" key="1">
    <citation type="submission" date="2017-02" db="EMBL/GenBank/DDBJ databases">
        <authorList>
            <person name="Peterson S.W."/>
        </authorList>
    </citation>
    <scope>NUCLEOTIDE SEQUENCE [LARGE SCALE GENOMIC DNA]</scope>
    <source>
        <strain evidence="3 4">VKM Ac-2059</strain>
    </source>
</reference>
<dbReference type="InterPro" id="IPR017853">
    <property type="entry name" value="GH"/>
</dbReference>
<dbReference type="PANTHER" id="PTHR35273">
    <property type="entry name" value="ALPHA-1,4 POLYGALACTOSAMINIDASE, PUTATIVE (AFU_ORTHOLOGUE AFUA_3G07890)-RELATED"/>
    <property type="match status" value="1"/>
</dbReference>
<keyword evidence="3" id="KW-0378">Hydrolase</keyword>
<dbReference type="SUPFAM" id="SSF51445">
    <property type="entry name" value="(Trans)glycosidases"/>
    <property type="match status" value="1"/>
</dbReference>
<dbReference type="STRING" id="123320.SAMN06309945_0426"/>
<protein>
    <submittedName>
        <fullName evidence="3">Glycoside-hydrolase family GH114</fullName>
    </submittedName>
</protein>
<dbReference type="Pfam" id="PF03537">
    <property type="entry name" value="Glyco_hydro_114"/>
    <property type="match status" value="1"/>
</dbReference>
<proteinExistence type="predicted"/>
<dbReference type="AlphaFoldDB" id="A0A1T5IGC5"/>
<evidence type="ECO:0000259" key="2">
    <source>
        <dbReference type="Pfam" id="PF03537"/>
    </source>
</evidence>
<evidence type="ECO:0000256" key="1">
    <source>
        <dbReference type="SAM" id="MobiDB-lite"/>
    </source>
</evidence>
<evidence type="ECO:0000313" key="3">
    <source>
        <dbReference type="EMBL" id="SKC38246.1"/>
    </source>
</evidence>
<dbReference type="PANTHER" id="PTHR35273:SF2">
    <property type="entry name" value="ALPHA-GALACTOSIDASE"/>
    <property type="match status" value="1"/>
</dbReference>
<name>A0A1T5IGC5_9MICO</name>
<dbReference type="GO" id="GO:0016787">
    <property type="term" value="F:hydrolase activity"/>
    <property type="evidence" value="ECO:0007669"/>
    <property type="project" value="UniProtKB-KW"/>
</dbReference>
<feature type="compositionally biased region" description="Polar residues" evidence="1">
    <location>
        <begin position="40"/>
        <end position="54"/>
    </location>
</feature>
<dbReference type="Gene3D" id="3.20.20.70">
    <property type="entry name" value="Aldolase class I"/>
    <property type="match status" value="1"/>
</dbReference>
<dbReference type="Proteomes" id="UP000190857">
    <property type="component" value="Unassembled WGS sequence"/>
</dbReference>